<dbReference type="EMBL" id="ADBJ01000036">
    <property type="protein sequence ID" value="EFA79128.1"/>
    <property type="molecule type" value="Genomic_DNA"/>
</dbReference>
<feature type="compositionally biased region" description="Basic and acidic residues" evidence="1">
    <location>
        <begin position="74"/>
        <end position="92"/>
    </location>
</feature>
<dbReference type="AlphaFoldDB" id="D3BHF1"/>
<comment type="caution">
    <text evidence="2">The sequence shown here is derived from an EMBL/GenBank/DDBJ whole genome shotgun (WGS) entry which is preliminary data.</text>
</comment>
<evidence type="ECO:0000313" key="2">
    <source>
        <dbReference type="EMBL" id="EFA79128.1"/>
    </source>
</evidence>
<evidence type="ECO:0000256" key="1">
    <source>
        <dbReference type="SAM" id="MobiDB-lite"/>
    </source>
</evidence>
<keyword evidence="3" id="KW-1185">Reference proteome</keyword>
<dbReference type="GeneID" id="31363433"/>
<organism evidence="2 3">
    <name type="scientific">Heterostelium pallidum (strain ATCC 26659 / Pp 5 / PN500)</name>
    <name type="common">Cellular slime mold</name>
    <name type="synonym">Polysphondylium pallidum</name>
    <dbReference type="NCBI Taxonomy" id="670386"/>
    <lineage>
        <taxon>Eukaryota</taxon>
        <taxon>Amoebozoa</taxon>
        <taxon>Evosea</taxon>
        <taxon>Eumycetozoa</taxon>
        <taxon>Dictyostelia</taxon>
        <taxon>Acytosteliales</taxon>
        <taxon>Acytosteliaceae</taxon>
        <taxon>Heterostelium</taxon>
    </lineage>
</organism>
<gene>
    <name evidence="2" type="ORF">PPL_07953</name>
</gene>
<name>D3BHF1_HETP5</name>
<accession>D3BHF1</accession>
<feature type="compositionally biased region" description="Low complexity" evidence="1">
    <location>
        <begin position="49"/>
        <end position="71"/>
    </location>
</feature>
<dbReference type="InParanoid" id="D3BHF1"/>
<proteinExistence type="predicted"/>
<protein>
    <submittedName>
        <fullName evidence="2">Uncharacterized protein</fullName>
    </submittedName>
</protein>
<dbReference type="Proteomes" id="UP000001396">
    <property type="component" value="Unassembled WGS sequence"/>
</dbReference>
<sequence>MTDSTKKQTNRYDEVDKIILYKYSSMKSQDGKETIISRGYESTTKEELPSQPTQAASTSSQSSPKPATTTPDTLWHKQKEKRLQRNKENKTD</sequence>
<reference evidence="2 3" key="1">
    <citation type="journal article" date="2011" name="Genome Res.">
        <title>Phylogeny-wide analysis of social amoeba genomes highlights ancient origins for complex intercellular communication.</title>
        <authorList>
            <person name="Heidel A.J."/>
            <person name="Lawal H.M."/>
            <person name="Felder M."/>
            <person name="Schilde C."/>
            <person name="Helps N.R."/>
            <person name="Tunggal B."/>
            <person name="Rivero F."/>
            <person name="John U."/>
            <person name="Schleicher M."/>
            <person name="Eichinger L."/>
            <person name="Platzer M."/>
            <person name="Noegel A.A."/>
            <person name="Schaap P."/>
            <person name="Gloeckner G."/>
        </authorList>
    </citation>
    <scope>NUCLEOTIDE SEQUENCE [LARGE SCALE GENOMIC DNA]</scope>
    <source>
        <strain evidence="3">ATCC 26659 / Pp 5 / PN500</strain>
    </source>
</reference>
<dbReference type="RefSeq" id="XP_020431250.1">
    <property type="nucleotide sequence ID" value="XM_020578786.1"/>
</dbReference>
<evidence type="ECO:0000313" key="3">
    <source>
        <dbReference type="Proteomes" id="UP000001396"/>
    </source>
</evidence>
<feature type="region of interest" description="Disordered" evidence="1">
    <location>
        <begin position="23"/>
        <end position="92"/>
    </location>
</feature>